<comment type="caution">
    <text evidence="4">The sequence shown here is derived from an EMBL/GenBank/DDBJ whole genome shotgun (WGS) entry which is preliminary data.</text>
</comment>
<evidence type="ECO:0000259" key="3">
    <source>
        <dbReference type="PROSITE" id="PS51737"/>
    </source>
</evidence>
<dbReference type="Pfam" id="PF00239">
    <property type="entry name" value="Resolvase"/>
    <property type="match status" value="1"/>
</dbReference>
<dbReference type="InterPro" id="IPR011109">
    <property type="entry name" value="DNA_bind_recombinase_dom"/>
</dbReference>
<protein>
    <submittedName>
        <fullName evidence="4">Recombinase</fullName>
    </submittedName>
</protein>
<dbReference type="InterPro" id="IPR025827">
    <property type="entry name" value="Zn_ribbon_recom_dom"/>
</dbReference>
<sequence length="449" mass="51930">MKNNHGVAVAQSGYTRTKHEQEKPEVVEKVKYCLYARKSTESEERQVLSIDSQIKEMLQLAEREGLDVTEIRRESHSAKATGQRPIYNELLADIRLGKFGGILTWAPDRLSRNAGDLGAIVDLMDQGLLHEIRTYGQRFSNSPNEKFMLMILGSTAKLENDHRGENVKRGLRTRAEMGLWPGVAPLGYLNQGRMDRKCQIIIDPVRAPVIKQMFEKLAYEKWSGRKIYNWLKHDLNFKTRGNKSLTLSGLYRILDAPMYYGVFERPKNSGNWYEGKHKPIITKELFDLGQVQLKRDQIVRENKEFAFTKLFTCGYCGSGISAEDKYKKLRDGTTAHYVYYGCTRARDRNCKNQYIREEELIGELLKILDRININELGMRHKLEDEIKRFSHFQKVVFGSDGKKEADEGDVNIRTYAKYLLKEGSVSEKRELLGNLRSRLIYLNRTVEII</sequence>
<feature type="domain" description="Resolvase/invertase-type recombinase catalytic" evidence="2">
    <location>
        <begin position="31"/>
        <end position="178"/>
    </location>
</feature>
<evidence type="ECO:0000313" key="4">
    <source>
        <dbReference type="EMBL" id="KKU09054.1"/>
    </source>
</evidence>
<dbReference type="PANTHER" id="PTHR30461:SF23">
    <property type="entry name" value="DNA RECOMBINASE-RELATED"/>
    <property type="match status" value="1"/>
</dbReference>
<feature type="domain" description="Recombinase" evidence="3">
    <location>
        <begin position="185"/>
        <end position="299"/>
    </location>
</feature>
<proteinExistence type="predicted"/>
<gene>
    <name evidence="4" type="ORF">UX09_C0005G0010</name>
</gene>
<evidence type="ECO:0000256" key="1">
    <source>
        <dbReference type="SAM" id="MobiDB-lite"/>
    </source>
</evidence>
<name>A0A0G1MLI7_9BACT</name>
<accession>A0A0G1MLI7</accession>
<dbReference type="SMART" id="SM00857">
    <property type="entry name" value="Resolvase"/>
    <property type="match status" value="1"/>
</dbReference>
<dbReference type="Pfam" id="PF07508">
    <property type="entry name" value="Recombinase"/>
    <property type="match status" value="1"/>
</dbReference>
<dbReference type="GO" id="GO:0003677">
    <property type="term" value="F:DNA binding"/>
    <property type="evidence" value="ECO:0007669"/>
    <property type="project" value="InterPro"/>
</dbReference>
<dbReference type="SUPFAM" id="SSF53041">
    <property type="entry name" value="Resolvase-like"/>
    <property type="match status" value="1"/>
</dbReference>
<dbReference type="PROSITE" id="PS51737">
    <property type="entry name" value="RECOMBINASE_DNA_BIND"/>
    <property type="match status" value="1"/>
</dbReference>
<dbReference type="EMBL" id="LCKW01000005">
    <property type="protein sequence ID" value="KKU09054.1"/>
    <property type="molecule type" value="Genomic_DNA"/>
</dbReference>
<organism evidence="4 5">
    <name type="scientific">Candidatus Uhrbacteria bacterium GW2011_GWE2_45_35</name>
    <dbReference type="NCBI Taxonomy" id="1618993"/>
    <lineage>
        <taxon>Bacteria</taxon>
        <taxon>Candidatus Uhriibacteriota</taxon>
    </lineage>
</organism>
<dbReference type="InterPro" id="IPR006119">
    <property type="entry name" value="Resolv_N"/>
</dbReference>
<dbReference type="AlphaFoldDB" id="A0A0G1MLI7"/>
<dbReference type="CDD" id="cd00338">
    <property type="entry name" value="Ser_Recombinase"/>
    <property type="match status" value="1"/>
</dbReference>
<dbReference type="STRING" id="1618993.UX09_C0005G0010"/>
<dbReference type="GO" id="GO:0000150">
    <property type="term" value="F:DNA strand exchange activity"/>
    <property type="evidence" value="ECO:0007669"/>
    <property type="project" value="InterPro"/>
</dbReference>
<dbReference type="PANTHER" id="PTHR30461">
    <property type="entry name" value="DNA-INVERTASE FROM LAMBDOID PROPHAGE"/>
    <property type="match status" value="1"/>
</dbReference>
<dbReference type="Proteomes" id="UP000034354">
    <property type="component" value="Unassembled WGS sequence"/>
</dbReference>
<dbReference type="Gene3D" id="3.90.1750.20">
    <property type="entry name" value="Putative Large Serine Recombinase, Chain B, Domain 2"/>
    <property type="match status" value="1"/>
</dbReference>
<dbReference type="Gene3D" id="3.40.50.1390">
    <property type="entry name" value="Resolvase, N-terminal catalytic domain"/>
    <property type="match status" value="1"/>
</dbReference>
<evidence type="ECO:0000259" key="2">
    <source>
        <dbReference type="PROSITE" id="PS51736"/>
    </source>
</evidence>
<dbReference type="InterPro" id="IPR036162">
    <property type="entry name" value="Resolvase-like_N_sf"/>
</dbReference>
<reference evidence="4 5" key="1">
    <citation type="journal article" date="2015" name="Nature">
        <title>rRNA introns, odd ribosomes, and small enigmatic genomes across a large radiation of phyla.</title>
        <authorList>
            <person name="Brown C.T."/>
            <person name="Hug L.A."/>
            <person name="Thomas B.C."/>
            <person name="Sharon I."/>
            <person name="Castelle C.J."/>
            <person name="Singh A."/>
            <person name="Wilkins M.J."/>
            <person name="Williams K.H."/>
            <person name="Banfield J.F."/>
        </authorList>
    </citation>
    <scope>NUCLEOTIDE SEQUENCE [LARGE SCALE GENOMIC DNA]</scope>
</reference>
<feature type="region of interest" description="Disordered" evidence="1">
    <location>
        <begin position="1"/>
        <end position="21"/>
    </location>
</feature>
<dbReference type="PROSITE" id="PS51736">
    <property type="entry name" value="RECOMBINASES_3"/>
    <property type="match status" value="1"/>
</dbReference>
<dbReference type="Pfam" id="PF13408">
    <property type="entry name" value="Zn_ribbon_recom"/>
    <property type="match status" value="1"/>
</dbReference>
<dbReference type="InterPro" id="IPR038109">
    <property type="entry name" value="DNA_bind_recomb_sf"/>
</dbReference>
<evidence type="ECO:0000313" key="5">
    <source>
        <dbReference type="Proteomes" id="UP000034354"/>
    </source>
</evidence>
<dbReference type="InterPro" id="IPR050639">
    <property type="entry name" value="SSR_resolvase"/>
</dbReference>